<feature type="transmembrane region" description="Helical" evidence="6">
    <location>
        <begin position="236"/>
        <end position="256"/>
    </location>
</feature>
<feature type="transmembrane region" description="Helical" evidence="6">
    <location>
        <begin position="391"/>
        <end position="413"/>
    </location>
</feature>
<keyword evidence="5 6" id="KW-0472">Membrane</keyword>
<evidence type="ECO:0000256" key="6">
    <source>
        <dbReference type="SAM" id="Phobius"/>
    </source>
</evidence>
<comment type="subcellular location">
    <subcellularLocation>
        <location evidence="1">Cell membrane</location>
        <topology evidence="1">Multi-pass membrane protein</topology>
    </subcellularLocation>
</comment>
<dbReference type="Proteomes" id="UP000030643">
    <property type="component" value="Unassembled WGS sequence"/>
</dbReference>
<keyword evidence="8" id="KW-1185">Reference proteome</keyword>
<dbReference type="PANTHER" id="PTHR30250">
    <property type="entry name" value="PST FAMILY PREDICTED COLANIC ACID TRANSPORTER"/>
    <property type="match status" value="1"/>
</dbReference>
<feature type="transmembrane region" description="Helical" evidence="6">
    <location>
        <begin position="89"/>
        <end position="115"/>
    </location>
</feature>
<feature type="transmembrane region" description="Helical" evidence="6">
    <location>
        <begin position="9"/>
        <end position="30"/>
    </location>
</feature>
<evidence type="ECO:0000256" key="4">
    <source>
        <dbReference type="ARBA" id="ARBA00022989"/>
    </source>
</evidence>
<dbReference type="AlphaFoldDB" id="A0A069CWK9"/>
<dbReference type="CDD" id="cd13124">
    <property type="entry name" value="MATE_SpoVB_like"/>
    <property type="match status" value="1"/>
</dbReference>
<keyword evidence="2" id="KW-1003">Cell membrane</keyword>
<sequence length="535" mass="59320">MSKTKGQNLVVGASVLALAGLIAKILSAVYRVPFQNLVGNTGFYVYQQVYPIYGIGMVFALSGWPLFVSKLIAEQNGDPLKEQLVARRMFWLLVLISVGLFLLIYGAAPVIAILMGNDTKLTGVIQAVAWMFWLMPFLTIGRGFAQGKQDMLPTAISQVIEQVVRVTVILVAAYWAVKHGWSMYLMGAWTTFSATLAALAASVFLISTLRQVWHDRLPADLRLAPNFNWRHLLGRLLNEGGLLAMIAALLVLLQLMDSFSVKVLLEDSGLQATMAEATKGVYDRGQPMVQLGMVVATGLGTSLLPTLRLHLLNENEQAFKTDFQMTTRLSLLFSVVTTVGLVAIMPALNQMLFGSQQGSTALAWYSLTIIPATLITVLVSTLQSFNRTKGLAWMISLTLLCKFGLNILFVPMWQINGASVATLLALVPLTIFTIWRIPSGLWHKWRPANWYFKLIGLAGMIGLSARFSYILGRLWFGSSRLASVEQTVLAIMFGLVVCIIMLRLTNILSIEEWLALPHGKKFYDRFIKRRKNAIR</sequence>
<dbReference type="RefSeq" id="WP_027699692.1">
    <property type="nucleotide sequence ID" value="NZ_DF820498.1"/>
</dbReference>
<evidence type="ECO:0000256" key="3">
    <source>
        <dbReference type="ARBA" id="ARBA00022692"/>
    </source>
</evidence>
<feature type="transmembrane region" description="Helical" evidence="6">
    <location>
        <begin position="183"/>
        <end position="206"/>
    </location>
</feature>
<protein>
    <submittedName>
        <fullName evidence="7">Putative arginine exporter</fullName>
    </submittedName>
</protein>
<evidence type="ECO:0000313" key="7">
    <source>
        <dbReference type="EMBL" id="GAK31757.1"/>
    </source>
</evidence>
<keyword evidence="3 6" id="KW-0812">Transmembrane</keyword>
<feature type="transmembrane region" description="Helical" evidence="6">
    <location>
        <begin position="419"/>
        <end position="438"/>
    </location>
</feature>
<evidence type="ECO:0000256" key="2">
    <source>
        <dbReference type="ARBA" id="ARBA00022475"/>
    </source>
</evidence>
<feature type="transmembrane region" description="Helical" evidence="6">
    <location>
        <begin position="159"/>
        <end position="177"/>
    </location>
</feature>
<dbReference type="InterPro" id="IPR024923">
    <property type="entry name" value="PG_synth_SpoVB"/>
</dbReference>
<gene>
    <name evidence="7" type="primary">yabM</name>
    <name evidence="7" type="ORF">WOSG25_150080</name>
</gene>
<keyword evidence="4 6" id="KW-1133">Transmembrane helix</keyword>
<feature type="transmembrane region" description="Helical" evidence="6">
    <location>
        <begin position="488"/>
        <end position="510"/>
    </location>
</feature>
<feature type="transmembrane region" description="Helical" evidence="6">
    <location>
        <begin position="361"/>
        <end position="379"/>
    </location>
</feature>
<dbReference type="EMBL" id="DF820498">
    <property type="protein sequence ID" value="GAK31757.1"/>
    <property type="molecule type" value="Genomic_DNA"/>
</dbReference>
<reference evidence="8" key="1">
    <citation type="journal article" date="2014" name="Genome Announc.">
        <title>Draft genome sequence of Weissella oryzae SG25T, isolated from fermented rice grains.</title>
        <authorList>
            <person name="Tanizawa Y."/>
            <person name="Fujisawa T."/>
            <person name="Mochizuki T."/>
            <person name="Kaminuma E."/>
            <person name="Suzuki Y."/>
            <person name="Nakamura Y."/>
            <person name="Tohno M."/>
        </authorList>
    </citation>
    <scope>NUCLEOTIDE SEQUENCE [LARGE SCALE GENOMIC DNA]</scope>
    <source>
        <strain evidence="8">DSM 25784 / JCM 18191 / LMG 30913 / SG25</strain>
    </source>
</reference>
<accession>A0A069CWK9</accession>
<feature type="transmembrane region" description="Helical" evidence="6">
    <location>
        <begin position="288"/>
        <end position="309"/>
    </location>
</feature>
<dbReference type="STRING" id="1329250.WOSG25_150080"/>
<dbReference type="Pfam" id="PF01943">
    <property type="entry name" value="Polysacc_synt"/>
    <property type="match status" value="1"/>
</dbReference>
<feature type="transmembrane region" description="Helical" evidence="6">
    <location>
        <begin position="121"/>
        <end position="138"/>
    </location>
</feature>
<proteinExistence type="predicted"/>
<dbReference type="eggNOG" id="COG2244">
    <property type="taxonomic scope" value="Bacteria"/>
</dbReference>
<name>A0A069CWK9_WEIOS</name>
<evidence type="ECO:0000256" key="5">
    <source>
        <dbReference type="ARBA" id="ARBA00023136"/>
    </source>
</evidence>
<feature type="transmembrane region" description="Helical" evidence="6">
    <location>
        <begin position="329"/>
        <end position="349"/>
    </location>
</feature>
<organism evidence="7 8">
    <name type="scientific">Weissella oryzae (strain DSM 25784 / JCM 18191 / LMG 30913 / SG25)</name>
    <dbReference type="NCBI Taxonomy" id="1329250"/>
    <lineage>
        <taxon>Bacteria</taxon>
        <taxon>Bacillati</taxon>
        <taxon>Bacillota</taxon>
        <taxon>Bacilli</taxon>
        <taxon>Lactobacillales</taxon>
        <taxon>Lactobacillaceae</taxon>
        <taxon>Weissella</taxon>
    </lineage>
</organism>
<feature type="transmembrane region" description="Helical" evidence="6">
    <location>
        <begin position="50"/>
        <end position="68"/>
    </location>
</feature>
<evidence type="ECO:0000256" key="1">
    <source>
        <dbReference type="ARBA" id="ARBA00004651"/>
    </source>
</evidence>
<dbReference type="InterPro" id="IPR050833">
    <property type="entry name" value="Poly_Biosynth_Transport"/>
</dbReference>
<feature type="transmembrane region" description="Helical" evidence="6">
    <location>
        <begin position="450"/>
        <end position="476"/>
    </location>
</feature>
<dbReference type="OrthoDB" id="9775950at2"/>
<dbReference type="PANTHER" id="PTHR30250:SF29">
    <property type="entry name" value="POLYSACCHARIDE BIOSYNTHESIS PROTEIN C-TERMINAL DOMAIN-CONTAINING PROTEIN"/>
    <property type="match status" value="1"/>
</dbReference>
<dbReference type="InterPro" id="IPR002797">
    <property type="entry name" value="Polysacc_synth"/>
</dbReference>
<dbReference type="GO" id="GO:0005886">
    <property type="term" value="C:plasma membrane"/>
    <property type="evidence" value="ECO:0007669"/>
    <property type="project" value="UniProtKB-SubCell"/>
</dbReference>
<evidence type="ECO:0000313" key="8">
    <source>
        <dbReference type="Proteomes" id="UP000030643"/>
    </source>
</evidence>